<keyword evidence="1" id="KW-0963">Cytoplasm</keyword>
<organism evidence="3 4">
    <name type="scientific">Caldicellulosiruptor diazotrophicus</name>
    <dbReference type="NCBI Taxonomy" id="2806205"/>
    <lineage>
        <taxon>Bacteria</taxon>
        <taxon>Bacillati</taxon>
        <taxon>Bacillota</taxon>
        <taxon>Bacillota incertae sedis</taxon>
        <taxon>Caldicellulosiruptorales</taxon>
        <taxon>Caldicellulosiruptoraceae</taxon>
        <taxon>Caldicellulosiruptor</taxon>
    </lineage>
</organism>
<comment type="function">
    <text evidence="1">Plays a role in the regulation of phosphate uptake.</text>
</comment>
<gene>
    <name evidence="3" type="primary">phoU</name>
    <name evidence="3" type="ORF">CaldiYA01_22020</name>
</gene>
<name>A0ABM7NQ18_9FIRM</name>
<dbReference type="PANTHER" id="PTHR42930">
    <property type="entry name" value="PHOSPHATE-SPECIFIC TRANSPORT SYSTEM ACCESSORY PROTEIN PHOU"/>
    <property type="match status" value="1"/>
</dbReference>
<comment type="subcellular location">
    <subcellularLocation>
        <location evidence="1">Cytoplasm</location>
    </subcellularLocation>
</comment>
<dbReference type="PANTHER" id="PTHR42930:SF3">
    <property type="entry name" value="PHOSPHATE-SPECIFIC TRANSPORT SYSTEM ACCESSORY PROTEIN PHOU"/>
    <property type="match status" value="1"/>
</dbReference>
<evidence type="ECO:0000256" key="1">
    <source>
        <dbReference type="PIRNR" id="PIRNR003107"/>
    </source>
</evidence>
<dbReference type="InterPro" id="IPR028366">
    <property type="entry name" value="PhoU"/>
</dbReference>
<dbReference type="RefSeq" id="WP_207179686.1">
    <property type="nucleotide sequence ID" value="NZ_AP024480.1"/>
</dbReference>
<dbReference type="EMBL" id="AP024480">
    <property type="protein sequence ID" value="BCS82242.1"/>
    <property type="molecule type" value="Genomic_DNA"/>
</dbReference>
<dbReference type="InterPro" id="IPR038078">
    <property type="entry name" value="PhoU-like_sf"/>
</dbReference>
<dbReference type="NCBIfam" id="TIGR02135">
    <property type="entry name" value="phoU_full"/>
    <property type="match status" value="1"/>
</dbReference>
<keyword evidence="1" id="KW-0813">Transport</keyword>
<dbReference type="SUPFAM" id="SSF109755">
    <property type="entry name" value="PhoU-like"/>
    <property type="match status" value="1"/>
</dbReference>
<dbReference type="Pfam" id="PF01895">
    <property type="entry name" value="PhoU"/>
    <property type="match status" value="2"/>
</dbReference>
<accession>A0ABM7NQ18</accession>
<reference evidence="3 4" key="1">
    <citation type="submission" date="2021-02" db="EMBL/GenBank/DDBJ databases">
        <title>Nitrogen-fixing ability and nitrogen fixation related genes of thermophilic fermentative bacteria in the genus Caldicellulosiruptor.</title>
        <authorList>
            <person name="Chen Y."/>
            <person name="Nishihara A."/>
            <person name="Haruta S."/>
        </authorList>
    </citation>
    <scope>NUCLEOTIDE SEQUENCE [LARGE SCALE GENOMIC DNA]</scope>
    <source>
        <strain evidence="3 4">YA01</strain>
    </source>
</reference>
<comment type="similarity">
    <text evidence="1">Belongs to the PhoU family.</text>
</comment>
<dbReference type="PIRSF" id="PIRSF003107">
    <property type="entry name" value="PhoU"/>
    <property type="match status" value="1"/>
</dbReference>
<evidence type="ECO:0000313" key="3">
    <source>
        <dbReference type="EMBL" id="BCS82242.1"/>
    </source>
</evidence>
<proteinExistence type="inferred from homology"/>
<dbReference type="Gene3D" id="1.20.58.220">
    <property type="entry name" value="Phosphate transport system protein phou homolog 2, domain 2"/>
    <property type="match status" value="1"/>
</dbReference>
<protein>
    <recommendedName>
        <fullName evidence="1">Phosphate-specific transport system accessory protein PhoU</fullName>
    </recommendedName>
</protein>
<comment type="subunit">
    <text evidence="1">Homodimer.</text>
</comment>
<feature type="domain" description="PhoU" evidence="2">
    <location>
        <begin position="123"/>
        <end position="205"/>
    </location>
</feature>
<keyword evidence="4" id="KW-1185">Reference proteome</keyword>
<feature type="domain" description="PhoU" evidence="2">
    <location>
        <begin position="19"/>
        <end position="105"/>
    </location>
</feature>
<keyword evidence="1" id="KW-0592">Phosphate transport</keyword>
<sequence length="247" mass="28525">MIRSTFLRELKEINFEVYKIASLALEAIEKAMEAFIKQDVSLATEVIKNDTDIDNMIEELEKKSTIVIATQQPMASDLRLLVAATRIANDIERIADHASDISKLVLKLEGQQLVEIGNEIPYMSELARMMFKDVMEAYMLSDIEMAKKVKAMDCKVDQMFRFLLENIEKTIKEKPEFTSQCILLILIVKYIERIADHATNIAEWIVYKLTGLLKHEWEFNDAATETNNIIMDKREKNKQNGEEEDVK</sequence>
<evidence type="ECO:0000313" key="4">
    <source>
        <dbReference type="Proteomes" id="UP000663623"/>
    </source>
</evidence>
<evidence type="ECO:0000259" key="2">
    <source>
        <dbReference type="Pfam" id="PF01895"/>
    </source>
</evidence>
<dbReference type="InterPro" id="IPR026022">
    <property type="entry name" value="PhoU_dom"/>
</dbReference>
<dbReference type="Proteomes" id="UP000663623">
    <property type="component" value="Chromosome"/>
</dbReference>